<gene>
    <name evidence="1" type="ORF">PAQU9191_02908</name>
</gene>
<dbReference type="EMBL" id="FYAH01000006">
    <property type="protein sequence ID" value="SMY17596.1"/>
    <property type="molecule type" value="Genomic_DNA"/>
</dbReference>
<keyword evidence="2" id="KW-1185">Reference proteome</keyword>
<evidence type="ECO:0000313" key="1">
    <source>
        <dbReference type="EMBL" id="SMY17596.1"/>
    </source>
</evidence>
<evidence type="ECO:0000313" key="2">
    <source>
        <dbReference type="Proteomes" id="UP000196485"/>
    </source>
</evidence>
<reference evidence="2" key="1">
    <citation type="submission" date="2017-06" db="EMBL/GenBank/DDBJ databases">
        <authorList>
            <person name="Rodrigo-Torres L."/>
            <person name="Arahal R. D."/>
            <person name="Lucena T."/>
        </authorList>
    </citation>
    <scope>NUCLEOTIDE SEQUENCE [LARGE SCALE GENOMIC DNA]</scope>
    <source>
        <strain evidence="2">type strain: CECT 9192</strain>
    </source>
</reference>
<dbReference type="Pfam" id="PF07507">
    <property type="entry name" value="WavE"/>
    <property type="match status" value="1"/>
</dbReference>
<dbReference type="InterPro" id="IPR011122">
    <property type="entry name" value="WavE"/>
</dbReference>
<dbReference type="AlphaFoldDB" id="A0A1Y6L1V7"/>
<name>A0A1Y6L1V7_9GAMM</name>
<sequence length="340" mass="39814">MNNKHKISAKDITVVVQGPVQTFSDRPQETGITRKCLDSVRHFLPGAKIILSTWPNQDLTDLDYDQLVLCDDPGTNVRAYNVDGTPQTFNNNRQIVSTLSGLEQVTTPYAMKLRSDNYLISDAFLHLQQDFPKRCEQDRFFHEKVVVINTFTRRYAKGGPVVFHMSDFFYFGRTEDVIACWNMPLIDDFIATKDCPYNIGFPDYSIDCTQMLFIRAMQQFDQRFTLNGLLDNNPEKQIFSDRCFANNFVIADPQQVGVGLCRKFAEKARVSRTKGKVAHWQFKEWQQLYKKYCDPNFEIQYSIWEQCKLFLQRCLYVFPARIENKRRLQQRQKKVVLNNK</sequence>
<organism evidence="1 2">
    <name type="scientific">Photobacterium aquimaris</name>
    <dbReference type="NCBI Taxonomy" id="512643"/>
    <lineage>
        <taxon>Bacteria</taxon>
        <taxon>Pseudomonadati</taxon>
        <taxon>Pseudomonadota</taxon>
        <taxon>Gammaproteobacteria</taxon>
        <taxon>Vibrionales</taxon>
        <taxon>Vibrionaceae</taxon>
        <taxon>Photobacterium</taxon>
    </lineage>
</organism>
<protein>
    <submittedName>
        <fullName evidence="1">WavE lipopolysaccharide synthesis</fullName>
    </submittedName>
</protein>
<proteinExistence type="predicted"/>
<dbReference type="Proteomes" id="UP000196485">
    <property type="component" value="Unassembled WGS sequence"/>
</dbReference>
<dbReference type="RefSeq" id="WP_235011201.1">
    <property type="nucleotide sequence ID" value="NZ_FYAH01000006.1"/>
</dbReference>
<accession>A0A1Y6L1V7</accession>